<evidence type="ECO:0000313" key="5">
    <source>
        <dbReference type="EMBL" id="KAE9134220.1"/>
    </source>
</evidence>
<evidence type="ECO:0000313" key="17">
    <source>
        <dbReference type="Proteomes" id="UP000441208"/>
    </source>
</evidence>
<dbReference type="EMBL" id="QXFY01000559">
    <property type="protein sequence ID" value="KAE9340997.1"/>
    <property type="molecule type" value="Genomic_DNA"/>
</dbReference>
<dbReference type="Proteomes" id="UP000440367">
    <property type="component" value="Unassembled WGS sequence"/>
</dbReference>
<reference evidence="18 19" key="1">
    <citation type="submission" date="2018-09" db="EMBL/GenBank/DDBJ databases">
        <title>Genomic investigation of the strawberry pathogen Phytophthora fragariae indicates pathogenicity is determined by transcriptional variation in three key races.</title>
        <authorList>
            <person name="Adams T.M."/>
            <person name="Armitage A.D."/>
            <person name="Sobczyk M.K."/>
            <person name="Bates H.J."/>
            <person name="Dunwell J.M."/>
            <person name="Nellist C.F."/>
            <person name="Harrison R.J."/>
        </authorList>
    </citation>
    <scope>NUCLEOTIDE SEQUENCE [LARGE SCALE GENOMIC DNA]</scope>
    <source>
        <strain evidence="10 14">A4</strain>
        <strain evidence="9 15">BC-1</strain>
        <strain evidence="7 19">BC-23</strain>
        <strain evidence="8 13">NOV-27</strain>
        <strain evidence="6 16">NOV-5</strain>
        <strain evidence="5 17">NOV-71</strain>
        <strain evidence="11 20">NOV-77</strain>
        <strain evidence="2 12">NOV-9</strain>
        <strain evidence="4 21">ONT-3</strain>
        <strain evidence="3 18">SCRP245</strain>
    </source>
</reference>
<name>A0A6A3LYH1_9STRA</name>
<organism evidence="3 18">
    <name type="scientific">Phytophthora fragariae</name>
    <dbReference type="NCBI Taxonomy" id="53985"/>
    <lineage>
        <taxon>Eukaryota</taxon>
        <taxon>Sar</taxon>
        <taxon>Stramenopiles</taxon>
        <taxon>Oomycota</taxon>
        <taxon>Peronosporomycetes</taxon>
        <taxon>Peronosporales</taxon>
        <taxon>Peronosporaceae</taxon>
        <taxon>Phytophthora</taxon>
    </lineage>
</organism>
<feature type="chain" id="PRO_5036380067" description="Secreted protein" evidence="1">
    <location>
        <begin position="26"/>
        <end position="85"/>
    </location>
</feature>
<sequence length="85" mass="9430">MNWQGCPRIRLLCVGSCCVIHAVQASVERQKSLNSGRRMLFALTKQQCLLTRDGRVFRYYNIMGNKHYTSMPTGGTSGATSSQGT</sequence>
<dbReference type="OrthoDB" id="10293448at2759"/>
<evidence type="ECO:0000313" key="7">
    <source>
        <dbReference type="EMBL" id="KAE9181026.1"/>
    </source>
</evidence>
<dbReference type="EMBL" id="QXGE01000293">
    <property type="protein sequence ID" value="KAE9316989.1"/>
    <property type="molecule type" value="Genomic_DNA"/>
</dbReference>
<dbReference type="Proteomes" id="UP000429523">
    <property type="component" value="Unassembled WGS sequence"/>
</dbReference>
<evidence type="ECO:0000313" key="14">
    <source>
        <dbReference type="Proteomes" id="UP000437068"/>
    </source>
</evidence>
<evidence type="ECO:0000313" key="13">
    <source>
        <dbReference type="Proteomes" id="UP000433483"/>
    </source>
</evidence>
<evidence type="ECO:0000313" key="3">
    <source>
        <dbReference type="EMBL" id="KAE9023090.1"/>
    </source>
</evidence>
<dbReference type="AlphaFoldDB" id="A0A6A3LYH1"/>
<evidence type="ECO:0000313" key="11">
    <source>
        <dbReference type="EMBL" id="KAE9340997.1"/>
    </source>
</evidence>
<evidence type="ECO:0000313" key="18">
    <source>
        <dbReference type="Proteomes" id="UP000460718"/>
    </source>
</evidence>
<comment type="caution">
    <text evidence="3">The sequence shown here is derived from an EMBL/GenBank/DDBJ whole genome shotgun (WGS) entry which is preliminary data.</text>
</comment>
<evidence type="ECO:0000313" key="15">
    <source>
        <dbReference type="Proteomes" id="UP000440367"/>
    </source>
</evidence>
<dbReference type="Proteomes" id="UP000476176">
    <property type="component" value="Unassembled WGS sequence"/>
</dbReference>
<evidence type="ECO:0008006" key="22">
    <source>
        <dbReference type="Google" id="ProtNLM"/>
    </source>
</evidence>
<protein>
    <recommendedName>
        <fullName evidence="22">Secreted protein</fullName>
    </recommendedName>
</protein>
<dbReference type="Proteomes" id="UP000437068">
    <property type="component" value="Unassembled WGS sequence"/>
</dbReference>
<dbReference type="Proteomes" id="UP000441208">
    <property type="component" value="Unassembled WGS sequence"/>
</dbReference>
<dbReference type="EMBL" id="QXGF01000093">
    <property type="protein sequence ID" value="KAE8947054.1"/>
    <property type="molecule type" value="Genomic_DNA"/>
</dbReference>
<evidence type="ECO:0000313" key="6">
    <source>
        <dbReference type="EMBL" id="KAE9153349.1"/>
    </source>
</evidence>
<evidence type="ECO:0000313" key="16">
    <source>
        <dbReference type="Proteomes" id="UP000440732"/>
    </source>
</evidence>
<keyword evidence="1" id="KW-0732">Signal</keyword>
<dbReference type="EMBL" id="QXGC01002858">
    <property type="protein sequence ID" value="KAE9181026.1"/>
    <property type="molecule type" value="Genomic_DNA"/>
</dbReference>
<dbReference type="Proteomes" id="UP000433483">
    <property type="component" value="Unassembled WGS sequence"/>
</dbReference>
<evidence type="ECO:0000313" key="20">
    <source>
        <dbReference type="Proteomes" id="UP000486351"/>
    </source>
</evidence>
<evidence type="ECO:0000313" key="8">
    <source>
        <dbReference type="EMBL" id="KAE9231452.1"/>
    </source>
</evidence>
<evidence type="ECO:0000313" key="2">
    <source>
        <dbReference type="EMBL" id="KAE8947054.1"/>
    </source>
</evidence>
<evidence type="ECO:0000313" key="9">
    <source>
        <dbReference type="EMBL" id="KAE9235139.1"/>
    </source>
</evidence>
<feature type="signal peptide" evidence="1">
    <location>
        <begin position="1"/>
        <end position="25"/>
    </location>
</feature>
<dbReference type="EMBL" id="QXFW01000147">
    <property type="protein sequence ID" value="KAE9023090.1"/>
    <property type="molecule type" value="Genomic_DNA"/>
</dbReference>
<dbReference type="EMBL" id="QXFX01000896">
    <property type="protein sequence ID" value="KAE9101365.1"/>
    <property type="molecule type" value="Genomic_DNA"/>
</dbReference>
<keyword evidence="13" id="KW-1185">Reference proteome</keyword>
<evidence type="ECO:0000313" key="4">
    <source>
        <dbReference type="EMBL" id="KAE9101365.1"/>
    </source>
</evidence>
<evidence type="ECO:0000256" key="1">
    <source>
        <dbReference type="SAM" id="SignalP"/>
    </source>
</evidence>
<dbReference type="Proteomes" id="UP000440732">
    <property type="component" value="Unassembled WGS sequence"/>
</dbReference>
<dbReference type="Proteomes" id="UP000488956">
    <property type="component" value="Unassembled WGS sequence"/>
</dbReference>
<dbReference type="EMBL" id="QXGD01000534">
    <property type="protein sequence ID" value="KAE9235139.1"/>
    <property type="molecule type" value="Genomic_DNA"/>
</dbReference>
<dbReference type="Proteomes" id="UP000486351">
    <property type="component" value="Unassembled WGS sequence"/>
</dbReference>
<dbReference type="EMBL" id="QXGA01000072">
    <property type="protein sequence ID" value="KAE9153349.1"/>
    <property type="molecule type" value="Genomic_DNA"/>
</dbReference>
<dbReference type="Proteomes" id="UP000460718">
    <property type="component" value="Unassembled WGS sequence"/>
</dbReference>
<evidence type="ECO:0000313" key="10">
    <source>
        <dbReference type="EMBL" id="KAE9316989.1"/>
    </source>
</evidence>
<dbReference type="EMBL" id="QXFZ01000086">
    <property type="protein sequence ID" value="KAE9134220.1"/>
    <property type="molecule type" value="Genomic_DNA"/>
</dbReference>
<evidence type="ECO:0000313" key="21">
    <source>
        <dbReference type="Proteomes" id="UP000488956"/>
    </source>
</evidence>
<dbReference type="EMBL" id="QXGB01000088">
    <property type="protein sequence ID" value="KAE9231452.1"/>
    <property type="molecule type" value="Genomic_DNA"/>
</dbReference>
<gene>
    <name evidence="10" type="ORF">PF001_g7050</name>
    <name evidence="9" type="ORF">PF002_g11603</name>
    <name evidence="7" type="ORF">PF004_g24675</name>
    <name evidence="8" type="ORF">PF005_g3074</name>
    <name evidence="6" type="ORF">PF006_g2508</name>
    <name evidence="5" type="ORF">PF007_g3023</name>
    <name evidence="11" type="ORF">PF008_g10851</name>
    <name evidence="2" type="ORF">PF009_g3323</name>
    <name evidence="4" type="ORF">PF010_g14473</name>
    <name evidence="3" type="ORF">PF011_g4163</name>
</gene>
<accession>A0A6A3LYH1</accession>
<proteinExistence type="predicted"/>
<evidence type="ECO:0000313" key="12">
    <source>
        <dbReference type="Proteomes" id="UP000429523"/>
    </source>
</evidence>
<evidence type="ECO:0000313" key="19">
    <source>
        <dbReference type="Proteomes" id="UP000476176"/>
    </source>
</evidence>